<feature type="compositionally biased region" description="Polar residues" evidence="1">
    <location>
        <begin position="963"/>
        <end position="976"/>
    </location>
</feature>
<dbReference type="InterPro" id="IPR047415">
    <property type="entry name" value="Pcf11_CID"/>
</dbReference>
<dbReference type="PROSITE" id="PS51391">
    <property type="entry name" value="CID"/>
    <property type="match status" value="1"/>
</dbReference>
<dbReference type="SMART" id="SM00582">
    <property type="entry name" value="RPR"/>
    <property type="match status" value="1"/>
</dbReference>
<sequence>MDILERERQQQRNADRLREMAMKNRAVAREDVERKRGLDLRRIDRGIPPDRGILDRARLRDRPVMNEGIGVGVGDRDGNQGISAERMVERDILRPVERDGDRDAARQTPVVERLRGAPLERVDDSAAERMMEVETDVVGNDRILDLEREESLSELVSSYKAALAELTFNSKPIITNLTIIAGENAHAAKGITSTICGHIIEVPKEQKLPSLYLLDSIVKNIGGDYIKFFAARLPEVFVKAYRHVDPATTPAMQHLFRTWRGVFPPQPLRVIEEELDISASSTHSGPSVAGPPSRPAESQMQRTGHGIHVNPKYLEAQRQRLQQTGQADGVPPESNGSAAVRGTDGAVLRDGSKGWTETLGKRPPVPGGVARGKRDDYIEPDDYGRDVSFDYEFDNYGLSGSRKAVPGRVVERDDSWGEATFFREADRENFPQQEGRSPRAGYGARNGYDWRQPPPEIDGYGYNRGPGPGRGAPFRSVQTAVDVTRGSGRGSADNWLKVDEEEYDWEDMSPRLEQPQGRDEERSREGLTKGGWIVGESDRGISGTEGGRLKRSSLDAGFPDSVNWRRHGPGAQLDQGMSAGDRLPGKEFDERHRLQPSLRTREPGATGVDKLSAGRGALSGAARSHSGWPPLVKSPRRLSPSSQARGRPGPPPLNVPIRSISPSSRNLPSMFRRDGTPPTPSNGAVHPAGTSTLFESRQNARSTAGSFAGSPTYSDISPVTPGSGIPFQHRLQSNRHPSPSGQLSSHQLPLHQMPNVSSSQPQSLQQMQQDQSGLPQPLRHQLQGSAQLQNQGAASAASQTHVPQPQVTQSLQHGAQPQGLQQLQSQQVLPLQQTSQQSGLQQPSASGVHQPQQSQSQLTQPGGQLSAPLLPLISSQLAQSLQQLAQQQQQQQQQQQTQISQSLGLLTQVLAPVTNGPSSGSVPVPQSQSSSSDLLTAFLQSGLIPSSQSATLLPQSQLAASRVSSATVQPNPSQAIFQGQPPLPSGPPPSQFPSSVGLSAGAPAVQMQTSTSQISTFALSSRYNPPLPPGPPPASTIVGSAGSQSTPSGGLSSSISSLLSSLVAHGVIAAVSPPLAPVSAASTVPVVAPQANSAIGLVTMGVLQTPPVSVPITMKTAPVSAAGVSGLVVPAVSGQEVPPNPLALKGLGIGTEFKQEILRERHEYVIESLYSDFPRQCKTCGLRFKVQDEHSRHMDWHVSRNRRQKTQKKMSRKWFVGSKEWLSGTAAAASEFTPSFFAEESVAKEEVVEIVAVPEDENQSACALCGEPFEDFYSDETDEWMYKGAVYLNVPPGGSTEGLDSAALGPIVHLKCKTESAEIATADFGEDDEEVQPELQAADSVRMEVDGNGGDSIMPLLTDNFDTAEIKEESDDLGSRRKRTRY</sequence>
<feature type="compositionally biased region" description="Basic and acidic residues" evidence="1">
    <location>
        <begin position="583"/>
        <end position="593"/>
    </location>
</feature>
<dbReference type="InterPro" id="IPR008942">
    <property type="entry name" value="ENTH_VHS"/>
</dbReference>
<dbReference type="InterPro" id="IPR057242">
    <property type="entry name" value="PCFS4-like"/>
</dbReference>
<dbReference type="Proteomes" id="UP001633002">
    <property type="component" value="Unassembled WGS sequence"/>
</dbReference>
<proteinExistence type="predicted"/>
<feature type="compositionally biased region" description="Polar residues" evidence="1">
    <location>
        <begin position="782"/>
        <end position="810"/>
    </location>
</feature>
<evidence type="ECO:0000313" key="4">
    <source>
        <dbReference type="Proteomes" id="UP001633002"/>
    </source>
</evidence>
<dbReference type="InterPro" id="IPR045154">
    <property type="entry name" value="PCF11-like"/>
</dbReference>
<feature type="region of interest" description="Disordered" evidence="1">
    <location>
        <begin position="506"/>
        <end position="865"/>
    </location>
</feature>
<protein>
    <recommendedName>
        <fullName evidence="2">CID domain-containing protein</fullName>
    </recommendedName>
</protein>
<gene>
    <name evidence="3" type="ORF">R1sor_017253</name>
</gene>
<feature type="region of interest" description="Disordered" evidence="1">
    <location>
        <begin position="321"/>
        <end position="377"/>
    </location>
</feature>
<dbReference type="GO" id="GO:0005634">
    <property type="term" value="C:nucleus"/>
    <property type="evidence" value="ECO:0007669"/>
    <property type="project" value="UniProtKB-ARBA"/>
</dbReference>
<feature type="compositionally biased region" description="Pro residues" evidence="1">
    <location>
        <begin position="981"/>
        <end position="991"/>
    </location>
</feature>
<feature type="region of interest" description="Disordered" evidence="1">
    <location>
        <begin position="963"/>
        <end position="994"/>
    </location>
</feature>
<feature type="compositionally biased region" description="Low complexity" evidence="1">
    <location>
        <begin position="757"/>
        <end position="777"/>
    </location>
</feature>
<comment type="caution">
    <text evidence="3">The sequence shown here is derived from an EMBL/GenBank/DDBJ whole genome shotgun (WGS) entry which is preliminary data.</text>
</comment>
<feature type="domain" description="CID" evidence="2">
    <location>
        <begin position="151"/>
        <end position="279"/>
    </location>
</feature>
<evidence type="ECO:0000313" key="3">
    <source>
        <dbReference type="EMBL" id="KAL3699231.1"/>
    </source>
</evidence>
<dbReference type="CDD" id="cd16982">
    <property type="entry name" value="CID_Pcf11"/>
    <property type="match status" value="1"/>
</dbReference>
<evidence type="ECO:0000256" key="1">
    <source>
        <dbReference type="SAM" id="MobiDB-lite"/>
    </source>
</evidence>
<dbReference type="Gene3D" id="1.25.40.90">
    <property type="match status" value="1"/>
</dbReference>
<dbReference type="InterPro" id="IPR006569">
    <property type="entry name" value="CID_dom"/>
</dbReference>
<dbReference type="FunFam" id="1.25.40.90:FF:000023">
    <property type="entry name" value="polyadenylation and cleavage factor homolog 4"/>
    <property type="match status" value="1"/>
</dbReference>
<dbReference type="PANTHER" id="PTHR15921">
    <property type="entry name" value="PRE-MRNA CLEAVAGE COMPLEX II"/>
    <property type="match status" value="1"/>
</dbReference>
<reference evidence="3 4" key="1">
    <citation type="submission" date="2024-09" db="EMBL/GenBank/DDBJ databases">
        <title>Chromosome-scale assembly of Riccia sorocarpa.</title>
        <authorList>
            <person name="Paukszto L."/>
        </authorList>
    </citation>
    <scope>NUCLEOTIDE SEQUENCE [LARGE SCALE GENOMIC DNA]</scope>
    <source>
        <strain evidence="3">LP-2024</strain>
        <tissue evidence="3">Aerial parts of the thallus</tissue>
    </source>
</reference>
<dbReference type="SUPFAM" id="SSF48464">
    <property type="entry name" value="ENTH/VHS domain"/>
    <property type="match status" value="1"/>
</dbReference>
<dbReference type="Pfam" id="PF04818">
    <property type="entry name" value="CID"/>
    <property type="match status" value="1"/>
</dbReference>
<dbReference type="PANTHER" id="PTHR15921:SF3">
    <property type="entry name" value="PRE-MRNA CLEAVAGE COMPLEX 2 PROTEIN PCF11"/>
    <property type="match status" value="1"/>
</dbReference>
<dbReference type="InterPro" id="IPR013087">
    <property type="entry name" value="Znf_C2H2_type"/>
</dbReference>
<feature type="compositionally biased region" description="Polar residues" evidence="1">
    <location>
        <begin position="730"/>
        <end position="747"/>
    </location>
</feature>
<feature type="region of interest" description="Disordered" evidence="1">
    <location>
        <begin position="279"/>
        <end position="303"/>
    </location>
</feature>
<evidence type="ECO:0000259" key="2">
    <source>
        <dbReference type="PROSITE" id="PS51391"/>
    </source>
</evidence>
<dbReference type="EMBL" id="JBJQOH010000001">
    <property type="protein sequence ID" value="KAL3699231.1"/>
    <property type="molecule type" value="Genomic_DNA"/>
</dbReference>
<accession>A0ABD3I6P8</accession>
<feature type="compositionally biased region" description="Polar residues" evidence="1">
    <location>
        <begin position="689"/>
        <end position="717"/>
    </location>
</feature>
<feature type="region of interest" description="Disordered" evidence="1">
    <location>
        <begin position="1344"/>
        <end position="1382"/>
    </location>
</feature>
<name>A0ABD3I6P8_9MARC</name>
<dbReference type="PROSITE" id="PS00028">
    <property type="entry name" value="ZINC_FINGER_C2H2_1"/>
    <property type="match status" value="1"/>
</dbReference>
<feature type="compositionally biased region" description="Low complexity" evidence="1">
    <location>
        <begin position="611"/>
        <end position="627"/>
    </location>
</feature>
<organism evidence="3 4">
    <name type="scientific">Riccia sorocarpa</name>
    <dbReference type="NCBI Taxonomy" id="122646"/>
    <lineage>
        <taxon>Eukaryota</taxon>
        <taxon>Viridiplantae</taxon>
        <taxon>Streptophyta</taxon>
        <taxon>Embryophyta</taxon>
        <taxon>Marchantiophyta</taxon>
        <taxon>Marchantiopsida</taxon>
        <taxon>Marchantiidae</taxon>
        <taxon>Marchantiales</taxon>
        <taxon>Ricciaceae</taxon>
        <taxon>Riccia</taxon>
    </lineage>
</organism>
<feature type="compositionally biased region" description="Basic and acidic residues" evidence="1">
    <location>
        <begin position="516"/>
        <end position="527"/>
    </location>
</feature>
<feature type="compositionally biased region" description="Pro residues" evidence="1">
    <location>
        <begin position="1025"/>
        <end position="1034"/>
    </location>
</feature>
<feature type="compositionally biased region" description="Low complexity" evidence="1">
    <location>
        <begin position="811"/>
        <end position="865"/>
    </location>
</feature>
<keyword evidence="4" id="KW-1185">Reference proteome</keyword>
<feature type="region of interest" description="Disordered" evidence="1">
    <location>
        <begin position="1020"/>
        <end position="1050"/>
    </location>
</feature>
<dbReference type="Pfam" id="PF23228">
    <property type="entry name" value="zf_PCFS4"/>
    <property type="match status" value="1"/>
</dbReference>
<feature type="region of interest" description="Disordered" evidence="1">
    <location>
        <begin position="428"/>
        <end position="452"/>
    </location>
</feature>